<accession>A0AAV3TC05</accession>
<keyword evidence="3" id="KW-1185">Reference proteome</keyword>
<proteinExistence type="predicted"/>
<feature type="domain" description="Glycosyltransferase subfamily 4-like N-terminal" evidence="1">
    <location>
        <begin position="39"/>
        <end position="138"/>
    </location>
</feature>
<gene>
    <name evidence="2" type="ORF">GCM10009020_25350</name>
</gene>
<dbReference type="Proteomes" id="UP001500420">
    <property type="component" value="Unassembled WGS sequence"/>
</dbReference>
<sequence>MHVLNLTTKESSPCFQLQVRALESQGVTCTNLSVPGEFDRDSSRSVLDYLRLHPKVLRRSFGEYDLIHVNYGLTAPMALAQPNLPVVLSLWGSDLEGQFGWLSKRCAPRCDATIVMSESMGERLDCEYHVIPHGVELDKFEPLDRSTAIDRVGWDLDAHHVLFPYGPDREVKNYPRAKRIADAATDRLSSPVELQTVGDVAHAEMSDYMNAADCLLLTSRREGSPNVVKEAMACNLPVVSTDVGDVAERLDGVDPSAVRRTDEGLTDATVEILRARERSNGRKHARDISSEQMAERLRSVYRSVVDADERYGTASPTASASDG</sequence>
<reference evidence="2 3" key="1">
    <citation type="journal article" date="2019" name="Int. J. Syst. Evol. Microbiol.">
        <title>The Global Catalogue of Microorganisms (GCM) 10K type strain sequencing project: providing services to taxonomists for standard genome sequencing and annotation.</title>
        <authorList>
            <consortium name="The Broad Institute Genomics Platform"/>
            <consortium name="The Broad Institute Genome Sequencing Center for Infectious Disease"/>
            <person name="Wu L."/>
            <person name="Ma J."/>
        </authorList>
    </citation>
    <scope>NUCLEOTIDE SEQUENCE [LARGE SCALE GENOMIC DNA]</scope>
    <source>
        <strain evidence="2 3">JCM 16328</strain>
    </source>
</reference>
<dbReference type="SUPFAM" id="SSF53756">
    <property type="entry name" value="UDP-Glycosyltransferase/glycogen phosphorylase"/>
    <property type="match status" value="1"/>
</dbReference>
<protein>
    <recommendedName>
        <fullName evidence="1">Glycosyltransferase subfamily 4-like N-terminal domain-containing protein</fullName>
    </recommendedName>
</protein>
<dbReference type="AlphaFoldDB" id="A0AAV3TC05"/>
<dbReference type="Pfam" id="PF13692">
    <property type="entry name" value="Glyco_trans_1_4"/>
    <property type="match status" value="1"/>
</dbReference>
<dbReference type="CDD" id="cd03801">
    <property type="entry name" value="GT4_PimA-like"/>
    <property type="match status" value="1"/>
</dbReference>
<dbReference type="RefSeq" id="WP_343774407.1">
    <property type="nucleotide sequence ID" value="NZ_BAAADV010000006.1"/>
</dbReference>
<dbReference type="InterPro" id="IPR028098">
    <property type="entry name" value="Glyco_trans_4-like_N"/>
</dbReference>
<dbReference type="Pfam" id="PF13439">
    <property type="entry name" value="Glyco_transf_4"/>
    <property type="match status" value="1"/>
</dbReference>
<comment type="caution">
    <text evidence="2">The sequence shown here is derived from an EMBL/GenBank/DDBJ whole genome shotgun (WGS) entry which is preliminary data.</text>
</comment>
<dbReference type="EMBL" id="BAAADV010000006">
    <property type="protein sequence ID" value="GAA0676473.1"/>
    <property type="molecule type" value="Genomic_DNA"/>
</dbReference>
<evidence type="ECO:0000313" key="2">
    <source>
        <dbReference type="EMBL" id="GAA0676473.1"/>
    </source>
</evidence>
<dbReference type="Gene3D" id="3.40.50.2000">
    <property type="entry name" value="Glycogen Phosphorylase B"/>
    <property type="match status" value="2"/>
</dbReference>
<dbReference type="PANTHER" id="PTHR12526">
    <property type="entry name" value="GLYCOSYLTRANSFERASE"/>
    <property type="match status" value="1"/>
</dbReference>
<organism evidence="2 3">
    <name type="scientific">Natronoarchaeum mannanilyticum</name>
    <dbReference type="NCBI Taxonomy" id="926360"/>
    <lineage>
        <taxon>Archaea</taxon>
        <taxon>Methanobacteriati</taxon>
        <taxon>Methanobacteriota</taxon>
        <taxon>Stenosarchaea group</taxon>
        <taxon>Halobacteria</taxon>
        <taxon>Halobacteriales</taxon>
        <taxon>Natronoarchaeaceae</taxon>
    </lineage>
</organism>
<name>A0AAV3TC05_9EURY</name>
<evidence type="ECO:0000313" key="3">
    <source>
        <dbReference type="Proteomes" id="UP001500420"/>
    </source>
</evidence>
<evidence type="ECO:0000259" key="1">
    <source>
        <dbReference type="Pfam" id="PF13439"/>
    </source>
</evidence>